<dbReference type="GO" id="GO:0000062">
    <property type="term" value="F:fatty-acyl-CoA binding"/>
    <property type="evidence" value="ECO:0007669"/>
    <property type="project" value="TreeGrafter"/>
</dbReference>
<dbReference type="Pfam" id="PF24681">
    <property type="entry name" value="Kelch_KLHDC2_KLHL20_DRC7"/>
    <property type="match status" value="2"/>
</dbReference>
<dbReference type="Gramene" id="ORUFI12G16390.2">
    <property type="protein sequence ID" value="ORUFI12G16390.2"/>
    <property type="gene ID" value="ORUFI12G16390"/>
</dbReference>
<evidence type="ECO:0000313" key="6">
    <source>
        <dbReference type="Proteomes" id="UP000008022"/>
    </source>
</evidence>
<feature type="region of interest" description="Disordered" evidence="3">
    <location>
        <begin position="409"/>
        <end position="446"/>
    </location>
</feature>
<reference evidence="5" key="2">
    <citation type="submission" date="2015-06" db="UniProtKB">
        <authorList>
            <consortium name="EnsemblPlants"/>
        </authorList>
    </citation>
    <scope>IDENTIFICATION</scope>
</reference>
<feature type="domain" description="Acyl-CoA-binding" evidence="4">
    <location>
        <begin position="341"/>
        <end position="429"/>
    </location>
</feature>
<dbReference type="GO" id="GO:0006869">
    <property type="term" value="P:lipid transport"/>
    <property type="evidence" value="ECO:0007669"/>
    <property type="project" value="TreeGrafter"/>
</dbReference>
<evidence type="ECO:0000256" key="3">
    <source>
        <dbReference type="SAM" id="MobiDB-lite"/>
    </source>
</evidence>
<dbReference type="PANTHER" id="PTHR46093:SF2">
    <property type="entry name" value="KELCH MOTIF FAMILY PROTEIN, EXPRESSED"/>
    <property type="match status" value="1"/>
</dbReference>
<dbReference type="AlphaFoldDB" id="A0A0E0RID0"/>
<dbReference type="InterPro" id="IPR015915">
    <property type="entry name" value="Kelch-typ_b-propeller"/>
</dbReference>
<dbReference type="PANTHER" id="PTHR46093">
    <property type="entry name" value="ACYL-COA-BINDING DOMAIN-CONTAINING PROTEIN 5"/>
    <property type="match status" value="1"/>
</dbReference>
<evidence type="ECO:0000256" key="1">
    <source>
        <dbReference type="ARBA" id="ARBA00022441"/>
    </source>
</evidence>
<dbReference type="SUPFAM" id="SSF117281">
    <property type="entry name" value="Kelch motif"/>
    <property type="match status" value="1"/>
</dbReference>
<dbReference type="InterPro" id="IPR056819">
    <property type="entry name" value="ACBP4-6_C"/>
</dbReference>
<keyword evidence="2" id="KW-0677">Repeat</keyword>
<evidence type="ECO:0000256" key="2">
    <source>
        <dbReference type="ARBA" id="ARBA00022737"/>
    </source>
</evidence>
<keyword evidence="1" id="KW-0880">Kelch repeat</keyword>
<dbReference type="EnsemblPlants" id="ORUFI12G16390.2">
    <property type="protein sequence ID" value="ORUFI12G16390.2"/>
    <property type="gene ID" value="ORUFI12G16390"/>
</dbReference>
<protein>
    <recommendedName>
        <fullName evidence="4">Acyl-CoA-binding domain-containing protein</fullName>
    </recommendedName>
</protein>
<dbReference type="Proteomes" id="UP000008022">
    <property type="component" value="Unassembled WGS sequence"/>
</dbReference>
<accession>A0A0E0RID0</accession>
<evidence type="ECO:0000313" key="5">
    <source>
        <dbReference type="EnsemblPlants" id="ORUFI12G16390.2"/>
    </source>
</evidence>
<dbReference type="Gene3D" id="2.120.10.80">
    <property type="entry name" value="Kelch-type beta propeller"/>
    <property type="match status" value="1"/>
</dbReference>
<name>A0A0E0RID0_ORYRU</name>
<sequence length="446" mass="48701">MASAKVSHPVKSASEESIVLVVENGKMVDVQDKEITMEGLCSISSYDQWARIPVSGPLPKPRYKHAAAVVQEKMYVFGGNHNGRYLGDMQVLDFKSLSWSKLEAKIQSEEPSDLTGTASLPPCAGHALSSCGGQSVTLVGGTLVVFGGEGDGRSLLNDLHVLDLETMTWDEFETTGTPPSPRSEHAAACYADRYLLIFGGGSHSTCFSDLHLLDIQTMEWSRPEHQGITPEPRAGHAGVTVGENWFITGGGNNKKGVPETLVLNMSTFVWSVVTGLEGRAPPTSEIYALKSSRKSGVPSGQLNEPETNGLASVAENSSRGVIFEIEELQDEKTIKRADTSKTLLQAVKGEKSHIEEKLNQEELQSSRLKQELANELDLVRNQLSAEEARASQLENEISDLQQRLQKMETLEKESESLRLEKDAESDDSSSGSNQRPADKGFWRWNG</sequence>
<organism evidence="5 6">
    <name type="scientific">Oryza rufipogon</name>
    <name type="common">Brownbeard rice</name>
    <name type="synonym">Asian wild rice</name>
    <dbReference type="NCBI Taxonomy" id="4529"/>
    <lineage>
        <taxon>Eukaryota</taxon>
        <taxon>Viridiplantae</taxon>
        <taxon>Streptophyta</taxon>
        <taxon>Embryophyta</taxon>
        <taxon>Tracheophyta</taxon>
        <taxon>Spermatophyta</taxon>
        <taxon>Magnoliopsida</taxon>
        <taxon>Liliopsida</taxon>
        <taxon>Poales</taxon>
        <taxon>Poaceae</taxon>
        <taxon>BOP clade</taxon>
        <taxon>Oryzoideae</taxon>
        <taxon>Oryzeae</taxon>
        <taxon>Oryzinae</taxon>
        <taxon>Oryza</taxon>
    </lineage>
</organism>
<proteinExistence type="predicted"/>
<evidence type="ECO:0000259" key="4">
    <source>
        <dbReference type="Pfam" id="PF24922"/>
    </source>
</evidence>
<dbReference type="Pfam" id="PF24922">
    <property type="entry name" value="ACBP4_C"/>
    <property type="match status" value="1"/>
</dbReference>
<keyword evidence="6" id="KW-1185">Reference proteome</keyword>
<dbReference type="GO" id="GO:0005829">
    <property type="term" value="C:cytosol"/>
    <property type="evidence" value="ECO:0007669"/>
    <property type="project" value="TreeGrafter"/>
</dbReference>
<feature type="compositionally biased region" description="Basic and acidic residues" evidence="3">
    <location>
        <begin position="436"/>
        <end position="446"/>
    </location>
</feature>
<reference evidence="6" key="1">
    <citation type="submission" date="2013-06" db="EMBL/GenBank/DDBJ databases">
        <authorList>
            <person name="Zhao Q."/>
        </authorList>
    </citation>
    <scope>NUCLEOTIDE SEQUENCE</scope>
    <source>
        <strain evidence="6">cv. W1943</strain>
    </source>
</reference>
<feature type="compositionally biased region" description="Basic and acidic residues" evidence="3">
    <location>
        <begin position="409"/>
        <end position="422"/>
    </location>
</feature>